<dbReference type="STRING" id="1183438.GKIL_3143"/>
<dbReference type="HOGENOM" id="CLU_150609_1_0_3"/>
<keyword evidence="3" id="KW-1185">Reference proteome</keyword>
<dbReference type="Pfam" id="PF11338">
    <property type="entry name" value="DUF3140"/>
    <property type="match status" value="1"/>
</dbReference>
<dbReference type="KEGG" id="glj:GKIL_3143"/>
<protein>
    <recommendedName>
        <fullName evidence="4">DNA-binding protein</fullName>
    </recommendedName>
</protein>
<dbReference type="eggNOG" id="ENOG5032S3Z">
    <property type="taxonomic scope" value="Bacteria"/>
</dbReference>
<sequence length="114" mass="13035">MTTTQKDDKTAIEEFRSAVNMSAKELRNWLETDESQSVGQKKAGDSEAIGHHSGEAIVELLTKKSADYTEDDLHQIRRVVSYVHRHMAQKPGGDIEHSRWRYSLMNWGHDPLKS</sequence>
<dbReference type="RefSeq" id="WP_023174649.1">
    <property type="nucleotide sequence ID" value="NC_022600.1"/>
</dbReference>
<dbReference type="AlphaFoldDB" id="U5QP87"/>
<dbReference type="InterPro" id="IPR021487">
    <property type="entry name" value="DUF3140"/>
</dbReference>
<organism evidence="2 3">
    <name type="scientific">Gloeobacter kilaueensis (strain ATCC BAA-2537 / CCAP 1431/1 / ULC 316 / JS1)</name>
    <dbReference type="NCBI Taxonomy" id="1183438"/>
    <lineage>
        <taxon>Bacteria</taxon>
        <taxon>Bacillati</taxon>
        <taxon>Cyanobacteriota</taxon>
        <taxon>Cyanophyceae</taxon>
        <taxon>Gloeobacterales</taxon>
        <taxon>Gloeobacteraceae</taxon>
        <taxon>Gloeobacter</taxon>
    </lineage>
</organism>
<evidence type="ECO:0000313" key="2">
    <source>
        <dbReference type="EMBL" id="AGY59389.1"/>
    </source>
</evidence>
<reference evidence="2 3" key="1">
    <citation type="journal article" date="2013" name="PLoS ONE">
        <title>Cultivation and Complete Genome Sequencing of Gloeobacter kilaueensis sp. nov., from a Lava Cave in Kilauea Caldera, Hawai'i.</title>
        <authorList>
            <person name="Saw J.H."/>
            <person name="Schatz M."/>
            <person name="Brown M.V."/>
            <person name="Kunkel D.D."/>
            <person name="Foster J.S."/>
            <person name="Shick H."/>
            <person name="Christensen S."/>
            <person name="Hou S."/>
            <person name="Wan X."/>
            <person name="Donachie S.P."/>
        </authorList>
    </citation>
    <scope>NUCLEOTIDE SEQUENCE [LARGE SCALE GENOMIC DNA]</scope>
    <source>
        <strain evidence="3">JS</strain>
    </source>
</reference>
<dbReference type="OrthoDB" id="513524at2"/>
<name>U5QP87_GLOK1</name>
<dbReference type="PANTHER" id="PTHR40630:SF1">
    <property type="entry name" value="DNA-BINDING PROTEIN"/>
    <property type="match status" value="1"/>
</dbReference>
<dbReference type="Proteomes" id="UP000017396">
    <property type="component" value="Chromosome"/>
</dbReference>
<evidence type="ECO:0000313" key="3">
    <source>
        <dbReference type="Proteomes" id="UP000017396"/>
    </source>
</evidence>
<evidence type="ECO:0008006" key="4">
    <source>
        <dbReference type="Google" id="ProtNLM"/>
    </source>
</evidence>
<proteinExistence type="predicted"/>
<feature type="compositionally biased region" description="Basic and acidic residues" evidence="1">
    <location>
        <begin position="42"/>
        <end position="51"/>
    </location>
</feature>
<evidence type="ECO:0000256" key="1">
    <source>
        <dbReference type="SAM" id="MobiDB-lite"/>
    </source>
</evidence>
<feature type="region of interest" description="Disordered" evidence="1">
    <location>
        <begin position="31"/>
        <end position="51"/>
    </location>
</feature>
<accession>U5QP87</accession>
<dbReference type="PANTHER" id="PTHR40630">
    <property type="entry name" value="POSSIBLE DNA-BINDING PROTEIN"/>
    <property type="match status" value="1"/>
</dbReference>
<dbReference type="EMBL" id="CP003587">
    <property type="protein sequence ID" value="AGY59389.1"/>
    <property type="molecule type" value="Genomic_DNA"/>
</dbReference>
<gene>
    <name evidence="2" type="ORF">GKIL_3143</name>
</gene>